<feature type="transmembrane region" description="Helical" evidence="1">
    <location>
        <begin position="6"/>
        <end position="26"/>
    </location>
</feature>
<reference evidence="2 3" key="1">
    <citation type="submission" date="2024-09" db="EMBL/GenBank/DDBJ databases">
        <title>Chromosome-scale assembly of Riccia sorocarpa.</title>
        <authorList>
            <person name="Paukszto L."/>
        </authorList>
    </citation>
    <scope>NUCLEOTIDE SEQUENCE [LARGE SCALE GENOMIC DNA]</scope>
    <source>
        <strain evidence="2">LP-2024</strain>
        <tissue evidence="2">Aerial parts of the thallus</tissue>
    </source>
</reference>
<dbReference type="EMBL" id="JBJQOH010000003">
    <property type="protein sequence ID" value="KAL3691235.1"/>
    <property type="molecule type" value="Genomic_DNA"/>
</dbReference>
<organism evidence="2 3">
    <name type="scientific">Riccia sorocarpa</name>
    <dbReference type="NCBI Taxonomy" id="122646"/>
    <lineage>
        <taxon>Eukaryota</taxon>
        <taxon>Viridiplantae</taxon>
        <taxon>Streptophyta</taxon>
        <taxon>Embryophyta</taxon>
        <taxon>Marchantiophyta</taxon>
        <taxon>Marchantiopsida</taxon>
        <taxon>Marchantiidae</taxon>
        <taxon>Marchantiales</taxon>
        <taxon>Ricciaceae</taxon>
        <taxon>Riccia</taxon>
    </lineage>
</organism>
<sequence length="93" mass="10580">MTLSVALLLCLWSWVVFLMCLLNRLIDLMEHKLSRLLMLNETAASDVDFNGEVIPPEIFFDADKLESSSVLLLFPTISLIASICQRHYTESFS</sequence>
<evidence type="ECO:0000256" key="1">
    <source>
        <dbReference type="SAM" id="Phobius"/>
    </source>
</evidence>
<evidence type="ECO:0008006" key="4">
    <source>
        <dbReference type="Google" id="ProtNLM"/>
    </source>
</evidence>
<evidence type="ECO:0000313" key="3">
    <source>
        <dbReference type="Proteomes" id="UP001633002"/>
    </source>
</evidence>
<keyword evidence="1" id="KW-0812">Transmembrane</keyword>
<dbReference type="Proteomes" id="UP001633002">
    <property type="component" value="Unassembled WGS sequence"/>
</dbReference>
<gene>
    <name evidence="2" type="ORF">R1sor_004886</name>
</gene>
<keyword evidence="3" id="KW-1185">Reference proteome</keyword>
<dbReference type="AlphaFoldDB" id="A0ABD3HMC2"/>
<comment type="caution">
    <text evidence="2">The sequence shown here is derived from an EMBL/GenBank/DDBJ whole genome shotgun (WGS) entry which is preliminary data.</text>
</comment>
<proteinExistence type="predicted"/>
<name>A0ABD3HMC2_9MARC</name>
<keyword evidence="1" id="KW-1133">Transmembrane helix</keyword>
<protein>
    <recommendedName>
        <fullName evidence="4">ATP synthase F0 subunit 8</fullName>
    </recommendedName>
</protein>
<evidence type="ECO:0000313" key="2">
    <source>
        <dbReference type="EMBL" id="KAL3691235.1"/>
    </source>
</evidence>
<keyword evidence="1" id="KW-0472">Membrane</keyword>
<accession>A0ABD3HMC2</accession>